<evidence type="ECO:0000256" key="1">
    <source>
        <dbReference type="ARBA" id="ARBA00000085"/>
    </source>
</evidence>
<evidence type="ECO:0000256" key="3">
    <source>
        <dbReference type="ARBA" id="ARBA00022679"/>
    </source>
</evidence>
<dbReference type="EMBL" id="BSUN01000001">
    <property type="protein sequence ID" value="GMA36158.1"/>
    <property type="molecule type" value="Genomic_DNA"/>
</dbReference>
<evidence type="ECO:0000256" key="4">
    <source>
        <dbReference type="ARBA" id="ARBA00022777"/>
    </source>
</evidence>
<comment type="caution">
    <text evidence="8">The sequence shown here is derived from an EMBL/GenBank/DDBJ whole genome shotgun (WGS) entry which is preliminary data.</text>
</comment>
<keyword evidence="3" id="KW-0808">Transferase</keyword>
<evidence type="ECO:0000256" key="2">
    <source>
        <dbReference type="ARBA" id="ARBA00012438"/>
    </source>
</evidence>
<dbReference type="SUPFAM" id="SSF55874">
    <property type="entry name" value="ATPase domain of HSP90 chaperone/DNA topoisomerase II/histidine kinase"/>
    <property type="match status" value="1"/>
</dbReference>
<dbReference type="PROSITE" id="PS50109">
    <property type="entry name" value="HIS_KIN"/>
    <property type="match status" value="1"/>
</dbReference>
<dbReference type="Proteomes" id="UP001157125">
    <property type="component" value="Unassembled WGS sequence"/>
</dbReference>
<protein>
    <recommendedName>
        <fullName evidence="2">histidine kinase</fullName>
        <ecNumber evidence="2">2.7.13.3</ecNumber>
    </recommendedName>
</protein>
<dbReference type="CDD" id="cd16917">
    <property type="entry name" value="HATPase_UhpB-NarQ-NarX-like"/>
    <property type="match status" value="1"/>
</dbReference>
<dbReference type="EC" id="2.7.13.3" evidence="2"/>
<feature type="region of interest" description="Disordered" evidence="6">
    <location>
        <begin position="1"/>
        <end position="21"/>
    </location>
</feature>
<keyword evidence="5" id="KW-0902">Two-component regulatory system</keyword>
<organism evidence="8 9">
    <name type="scientific">Demequina litorisediminis</name>
    <dbReference type="NCBI Taxonomy" id="1849022"/>
    <lineage>
        <taxon>Bacteria</taxon>
        <taxon>Bacillati</taxon>
        <taxon>Actinomycetota</taxon>
        <taxon>Actinomycetes</taxon>
        <taxon>Micrococcales</taxon>
        <taxon>Demequinaceae</taxon>
        <taxon>Demequina</taxon>
    </lineage>
</organism>
<dbReference type="PANTHER" id="PTHR24421:SF10">
    <property type="entry name" value="NITRATE_NITRITE SENSOR PROTEIN NARQ"/>
    <property type="match status" value="1"/>
</dbReference>
<dbReference type="SMART" id="SM00387">
    <property type="entry name" value="HATPase_c"/>
    <property type="match status" value="1"/>
</dbReference>
<dbReference type="InterPro" id="IPR003594">
    <property type="entry name" value="HATPase_dom"/>
</dbReference>
<dbReference type="Pfam" id="PF02518">
    <property type="entry name" value="HATPase_c"/>
    <property type="match status" value="1"/>
</dbReference>
<dbReference type="InterPro" id="IPR050482">
    <property type="entry name" value="Sensor_HK_TwoCompSys"/>
</dbReference>
<sequence length="169" mass="17155">MQAWTARSLAAGTRTAHPHATSLAPMPSLAALPSLARHVREAGFPVTLDVSGSAHVPAGVEVSAYRIIQEALTNAMKHAGPGASAKVTVNRTADAVHISVEDDGRGVGTEGARVSGGHGLAGMAERVHALGGALSHGPRRGGGFEVHAVLPSGDDQVKEAAQAEGNEDR</sequence>
<reference evidence="9" key="1">
    <citation type="journal article" date="2019" name="Int. J. Syst. Evol. Microbiol.">
        <title>The Global Catalogue of Microorganisms (GCM) 10K type strain sequencing project: providing services to taxonomists for standard genome sequencing and annotation.</title>
        <authorList>
            <consortium name="The Broad Institute Genomics Platform"/>
            <consortium name="The Broad Institute Genome Sequencing Center for Infectious Disease"/>
            <person name="Wu L."/>
            <person name="Ma J."/>
        </authorList>
    </citation>
    <scope>NUCLEOTIDE SEQUENCE [LARGE SCALE GENOMIC DNA]</scope>
    <source>
        <strain evidence="9">NBRC 112299</strain>
    </source>
</reference>
<evidence type="ECO:0000256" key="6">
    <source>
        <dbReference type="SAM" id="MobiDB-lite"/>
    </source>
</evidence>
<evidence type="ECO:0000313" key="8">
    <source>
        <dbReference type="EMBL" id="GMA36158.1"/>
    </source>
</evidence>
<dbReference type="PANTHER" id="PTHR24421">
    <property type="entry name" value="NITRATE/NITRITE SENSOR PROTEIN NARX-RELATED"/>
    <property type="match status" value="1"/>
</dbReference>
<feature type="domain" description="Histidine kinase" evidence="7">
    <location>
        <begin position="66"/>
        <end position="154"/>
    </location>
</feature>
<accession>A0ABQ6IE60</accession>
<evidence type="ECO:0000256" key="5">
    <source>
        <dbReference type="ARBA" id="ARBA00023012"/>
    </source>
</evidence>
<evidence type="ECO:0000313" key="9">
    <source>
        <dbReference type="Proteomes" id="UP001157125"/>
    </source>
</evidence>
<dbReference type="InterPro" id="IPR005467">
    <property type="entry name" value="His_kinase_dom"/>
</dbReference>
<evidence type="ECO:0000259" key="7">
    <source>
        <dbReference type="PROSITE" id="PS50109"/>
    </source>
</evidence>
<keyword evidence="4" id="KW-0418">Kinase</keyword>
<dbReference type="RefSeq" id="WP_284328423.1">
    <property type="nucleotide sequence ID" value="NZ_BSUN01000001.1"/>
</dbReference>
<comment type="catalytic activity">
    <reaction evidence="1">
        <text>ATP + protein L-histidine = ADP + protein N-phospho-L-histidine.</text>
        <dbReference type="EC" id="2.7.13.3"/>
    </reaction>
</comment>
<proteinExistence type="predicted"/>
<name>A0ABQ6IE60_9MICO</name>
<dbReference type="Gene3D" id="3.30.565.10">
    <property type="entry name" value="Histidine kinase-like ATPase, C-terminal domain"/>
    <property type="match status" value="1"/>
</dbReference>
<gene>
    <name evidence="8" type="ORF">GCM10025876_23620</name>
</gene>
<dbReference type="InterPro" id="IPR036890">
    <property type="entry name" value="HATPase_C_sf"/>
</dbReference>
<keyword evidence="9" id="KW-1185">Reference proteome</keyword>